<sequence length="319" mass="32318">MTQDLRALFERELAAHDPPPLGSLVGDAVRDGRRLRRRRSLLTTGGAAAGALAAVVAVAVIGLPGPGGGPADLPAGAPSPVLSAPPSAAPPALPPTAPPSAGPTCLVPPRSTAPQATVTLCPPARADYDLAVPDPPPGAAAKRLPFTPAAAMSLLQRLLPGLKIGDARALRYDRAGLVVESVVLGEGPGGRYEKATLRLGIVASDRVATGSACGDDQTCYVAEDATLVGVSDTVERGVPVRTVTAFHGKGWEVSAAVRVESPAATTAPDPAGGPEPAIVALGTQELVTLVLDPRWGLELPAEDVVRGREQFPGLPPGKD</sequence>
<evidence type="ECO:0000313" key="4">
    <source>
        <dbReference type="Proteomes" id="UP000652013"/>
    </source>
</evidence>
<keyword evidence="2" id="KW-0472">Membrane</keyword>
<dbReference type="AlphaFoldDB" id="A0A8J3Y5N1"/>
<keyword evidence="2" id="KW-0812">Transmembrane</keyword>
<feature type="transmembrane region" description="Helical" evidence="2">
    <location>
        <begin position="40"/>
        <end position="63"/>
    </location>
</feature>
<feature type="compositionally biased region" description="Low complexity" evidence="1">
    <location>
        <begin position="71"/>
        <end position="86"/>
    </location>
</feature>
<evidence type="ECO:0000256" key="1">
    <source>
        <dbReference type="SAM" id="MobiDB-lite"/>
    </source>
</evidence>
<evidence type="ECO:0000256" key="2">
    <source>
        <dbReference type="SAM" id="Phobius"/>
    </source>
</evidence>
<dbReference type="EMBL" id="BOOY01000007">
    <property type="protein sequence ID" value="GIJ01939.1"/>
    <property type="molecule type" value="Genomic_DNA"/>
</dbReference>
<keyword evidence="2" id="KW-1133">Transmembrane helix</keyword>
<dbReference type="RefSeq" id="WP_203937266.1">
    <property type="nucleotide sequence ID" value="NZ_BAAAGJ010000005.1"/>
</dbReference>
<comment type="caution">
    <text evidence="3">The sequence shown here is derived from an EMBL/GenBank/DDBJ whole genome shotgun (WGS) entry which is preliminary data.</text>
</comment>
<feature type="compositionally biased region" description="Pro residues" evidence="1">
    <location>
        <begin position="87"/>
        <end position="101"/>
    </location>
</feature>
<evidence type="ECO:0000313" key="3">
    <source>
        <dbReference type="EMBL" id="GIJ01939.1"/>
    </source>
</evidence>
<protein>
    <submittedName>
        <fullName evidence="3">Uncharacterized protein</fullName>
    </submittedName>
</protein>
<dbReference type="Proteomes" id="UP000652013">
    <property type="component" value="Unassembled WGS sequence"/>
</dbReference>
<organism evidence="3 4">
    <name type="scientific">Spirilliplanes yamanashiensis</name>
    <dbReference type="NCBI Taxonomy" id="42233"/>
    <lineage>
        <taxon>Bacteria</taxon>
        <taxon>Bacillati</taxon>
        <taxon>Actinomycetota</taxon>
        <taxon>Actinomycetes</taxon>
        <taxon>Micromonosporales</taxon>
        <taxon>Micromonosporaceae</taxon>
        <taxon>Spirilliplanes</taxon>
    </lineage>
</organism>
<accession>A0A8J3Y5N1</accession>
<gene>
    <name evidence="3" type="ORF">Sya03_12910</name>
</gene>
<feature type="region of interest" description="Disordered" evidence="1">
    <location>
        <begin position="71"/>
        <end position="102"/>
    </location>
</feature>
<name>A0A8J3Y5N1_9ACTN</name>
<reference evidence="3" key="1">
    <citation type="submission" date="2021-01" db="EMBL/GenBank/DDBJ databases">
        <title>Whole genome shotgun sequence of Spirilliplanes yamanashiensis NBRC 15828.</title>
        <authorList>
            <person name="Komaki H."/>
            <person name="Tamura T."/>
        </authorList>
    </citation>
    <scope>NUCLEOTIDE SEQUENCE</scope>
    <source>
        <strain evidence="3">NBRC 15828</strain>
    </source>
</reference>
<keyword evidence="4" id="KW-1185">Reference proteome</keyword>
<proteinExistence type="predicted"/>